<reference evidence="6" key="1">
    <citation type="submission" date="2022-10" db="EMBL/GenBank/DDBJ databases">
        <title>Chitinophaga sp. nov., isolated from soil.</title>
        <authorList>
            <person name="Jeon C.O."/>
        </authorList>
    </citation>
    <scope>NUCLEOTIDE SEQUENCE</scope>
    <source>
        <strain evidence="6">R8</strain>
    </source>
</reference>
<dbReference type="CDD" id="cd07770">
    <property type="entry name" value="ASKHA_NBD_FGGY_GntK"/>
    <property type="match status" value="1"/>
</dbReference>
<comment type="similarity">
    <text evidence="1">Belongs to the FGGY kinase family.</text>
</comment>
<evidence type="ECO:0000259" key="5">
    <source>
        <dbReference type="Pfam" id="PF02782"/>
    </source>
</evidence>
<dbReference type="InterPro" id="IPR018483">
    <property type="entry name" value="Carb_kinase_FGGY_CS"/>
</dbReference>
<protein>
    <submittedName>
        <fullName evidence="6">Gluconokinase</fullName>
    </submittedName>
</protein>
<dbReference type="SUPFAM" id="SSF53067">
    <property type="entry name" value="Actin-like ATPase domain"/>
    <property type="match status" value="2"/>
</dbReference>
<dbReference type="InterPro" id="IPR050406">
    <property type="entry name" value="FGGY_Carb_Kinase"/>
</dbReference>
<name>A0ABY6IZT5_9BACT</name>
<dbReference type="PIRSF" id="PIRSF000538">
    <property type="entry name" value="GlpK"/>
    <property type="match status" value="1"/>
</dbReference>
<dbReference type="InterPro" id="IPR000577">
    <property type="entry name" value="Carb_kinase_FGGY"/>
</dbReference>
<evidence type="ECO:0000313" key="6">
    <source>
        <dbReference type="EMBL" id="UYQ92928.1"/>
    </source>
</evidence>
<dbReference type="EMBL" id="CP107006">
    <property type="protein sequence ID" value="UYQ92928.1"/>
    <property type="molecule type" value="Genomic_DNA"/>
</dbReference>
<dbReference type="Proteomes" id="UP001162741">
    <property type="component" value="Chromosome"/>
</dbReference>
<evidence type="ECO:0000259" key="4">
    <source>
        <dbReference type="Pfam" id="PF00370"/>
    </source>
</evidence>
<organism evidence="6 7">
    <name type="scientific">Chitinophaga horti</name>
    <dbReference type="NCBI Taxonomy" id="2920382"/>
    <lineage>
        <taxon>Bacteria</taxon>
        <taxon>Pseudomonadati</taxon>
        <taxon>Bacteroidota</taxon>
        <taxon>Chitinophagia</taxon>
        <taxon>Chitinophagales</taxon>
        <taxon>Chitinophagaceae</taxon>
        <taxon>Chitinophaga</taxon>
    </lineage>
</organism>
<dbReference type="InterPro" id="IPR043129">
    <property type="entry name" value="ATPase_NBD"/>
</dbReference>
<sequence length="493" mass="53318">MMSAQAPYILGVDIGTSSTKTIAVLHSGKVIAESRQAYPSQNPQPGRSEQNAPQLYEAAMQTVRDVIKQLGYPPAAVSFSAAMHSLMAVDASGTPLTPLIIWSDNRSEAYAADLRDTREGKAIFRETGTPVHPMSPLSKLMWMKQEAPAVFETAHKFIGIKEYILFQLCGVYITDYAIASATGLFNIREKKWSQTALKHAGVTADRLPEIVPSTHILPPVHAALLEANGLSTQTIFVAGASDGCLAQLGSGAVNPGEAAITIGTSGAIRTVTGNPQADETGRLFTYVLEDRYVAGGAINNGGVAVQWLGNLLTPGKFSAPQFTEDAFRVAPGCEGLLCLPYLQGERAPVWDSRASGTFANVRQHHTPAHFQRALIEGISFSLYSIVEALFTVTGPIKQVSVSGGFTASEQWIQLLADVFQLPMLLEKENDASALGAALLGWHALKELDMWSYSPPPGTKVFNPDGQHHQLYMRNYRAFGMLYAQMKEIGRVLR</sequence>
<evidence type="ECO:0000256" key="3">
    <source>
        <dbReference type="ARBA" id="ARBA00022777"/>
    </source>
</evidence>
<accession>A0ABY6IZT5</accession>
<dbReference type="InterPro" id="IPR018484">
    <property type="entry name" value="FGGY_N"/>
</dbReference>
<dbReference type="Gene3D" id="3.30.420.40">
    <property type="match status" value="2"/>
</dbReference>
<evidence type="ECO:0000256" key="2">
    <source>
        <dbReference type="ARBA" id="ARBA00022679"/>
    </source>
</evidence>
<dbReference type="InterPro" id="IPR018485">
    <property type="entry name" value="FGGY_C"/>
</dbReference>
<evidence type="ECO:0000313" key="7">
    <source>
        <dbReference type="Proteomes" id="UP001162741"/>
    </source>
</evidence>
<proteinExistence type="inferred from homology"/>
<gene>
    <name evidence="6" type="ORF">MKQ68_22870</name>
</gene>
<keyword evidence="7" id="KW-1185">Reference proteome</keyword>
<dbReference type="Pfam" id="PF00370">
    <property type="entry name" value="FGGY_N"/>
    <property type="match status" value="1"/>
</dbReference>
<dbReference type="RefSeq" id="WP_264281096.1">
    <property type="nucleotide sequence ID" value="NZ_CP107006.1"/>
</dbReference>
<dbReference type="PROSITE" id="PS00933">
    <property type="entry name" value="FGGY_KINASES_1"/>
    <property type="match status" value="1"/>
</dbReference>
<feature type="domain" description="Carbohydrate kinase FGGY N-terminal" evidence="4">
    <location>
        <begin position="8"/>
        <end position="249"/>
    </location>
</feature>
<feature type="domain" description="Carbohydrate kinase FGGY C-terminal" evidence="5">
    <location>
        <begin position="258"/>
        <end position="443"/>
    </location>
</feature>
<dbReference type="PANTHER" id="PTHR43095:SF2">
    <property type="entry name" value="GLUCONOKINASE"/>
    <property type="match status" value="1"/>
</dbReference>
<keyword evidence="2" id="KW-0808">Transferase</keyword>
<evidence type="ECO:0000256" key="1">
    <source>
        <dbReference type="ARBA" id="ARBA00009156"/>
    </source>
</evidence>
<dbReference type="Pfam" id="PF02782">
    <property type="entry name" value="FGGY_C"/>
    <property type="match status" value="1"/>
</dbReference>
<keyword evidence="3" id="KW-0418">Kinase</keyword>
<dbReference type="PANTHER" id="PTHR43095">
    <property type="entry name" value="SUGAR KINASE"/>
    <property type="match status" value="1"/>
</dbReference>